<accession>A0A9P4GGQ4</accession>
<name>A0A9P4GGQ4_9PLEO</name>
<organism evidence="2 3">
    <name type="scientific">Cucurbitaria berberidis CBS 394.84</name>
    <dbReference type="NCBI Taxonomy" id="1168544"/>
    <lineage>
        <taxon>Eukaryota</taxon>
        <taxon>Fungi</taxon>
        <taxon>Dikarya</taxon>
        <taxon>Ascomycota</taxon>
        <taxon>Pezizomycotina</taxon>
        <taxon>Dothideomycetes</taxon>
        <taxon>Pleosporomycetidae</taxon>
        <taxon>Pleosporales</taxon>
        <taxon>Pleosporineae</taxon>
        <taxon>Cucurbitariaceae</taxon>
        <taxon>Cucurbitaria</taxon>
    </lineage>
</organism>
<dbReference type="AlphaFoldDB" id="A0A9P4GGQ4"/>
<feature type="region of interest" description="Disordered" evidence="1">
    <location>
        <begin position="632"/>
        <end position="689"/>
    </location>
</feature>
<feature type="compositionally biased region" description="Polar residues" evidence="1">
    <location>
        <begin position="1"/>
        <end position="29"/>
    </location>
</feature>
<proteinExistence type="predicted"/>
<dbReference type="RefSeq" id="XP_040787418.1">
    <property type="nucleotide sequence ID" value="XM_040936809.1"/>
</dbReference>
<feature type="region of interest" description="Disordered" evidence="1">
    <location>
        <begin position="540"/>
        <end position="602"/>
    </location>
</feature>
<reference evidence="2" key="1">
    <citation type="submission" date="2020-01" db="EMBL/GenBank/DDBJ databases">
        <authorList>
            <consortium name="DOE Joint Genome Institute"/>
            <person name="Haridas S."/>
            <person name="Albert R."/>
            <person name="Binder M."/>
            <person name="Bloem J."/>
            <person name="Labutti K."/>
            <person name="Salamov A."/>
            <person name="Andreopoulos B."/>
            <person name="Baker S.E."/>
            <person name="Barry K."/>
            <person name="Bills G."/>
            <person name="Bluhm B.H."/>
            <person name="Cannon C."/>
            <person name="Castanera R."/>
            <person name="Culley D.E."/>
            <person name="Daum C."/>
            <person name="Ezra D."/>
            <person name="Gonzalez J.B."/>
            <person name="Henrissat B."/>
            <person name="Kuo A."/>
            <person name="Liang C."/>
            <person name="Lipzen A."/>
            <person name="Lutzoni F."/>
            <person name="Magnuson J."/>
            <person name="Mondo S."/>
            <person name="Nolan M."/>
            <person name="Ohm R."/>
            <person name="Pangilinan J."/>
            <person name="Park H.-J."/>
            <person name="Ramirez L."/>
            <person name="Alfaro M."/>
            <person name="Sun H."/>
            <person name="Tritt A."/>
            <person name="Yoshinaga Y."/>
            <person name="Zwiers L.-H."/>
            <person name="Turgeon B.G."/>
            <person name="Goodwin S.B."/>
            <person name="Spatafora J.W."/>
            <person name="Crous P.W."/>
            <person name="Grigoriev I.V."/>
        </authorList>
    </citation>
    <scope>NUCLEOTIDE SEQUENCE</scope>
    <source>
        <strain evidence="2">CBS 394.84</strain>
    </source>
</reference>
<comment type="caution">
    <text evidence="2">The sequence shown here is derived from an EMBL/GenBank/DDBJ whole genome shotgun (WGS) entry which is preliminary data.</text>
</comment>
<dbReference type="Proteomes" id="UP000800039">
    <property type="component" value="Unassembled WGS sequence"/>
</dbReference>
<sequence>MSEQASTNNIDISAEQSNDMAMESQNATPRQRPARYRTRTSVAPTPLSSTQSSPSSLDMPRPPISGGVDYFTRRPTQGLQTPLQQRRYTPTPTNELNSAGFMVPQHNFGNVNHPILGPRENRRSYAAPIGSSQSPLSPENHHSRRQVVQAQMDNVNRRSSSIRSPITQRYSASSDLRVPLPSEQVPAQRMYGGASGFGYTGNDRSTLPSQRQQAPHISSSNRQNISSLHGPGARMINVPQTQNHSTVGSLARSPKPVTNQHASMRMLPPMDFGTSSRNNLSQSNVVESISMPNFDVGAAPPRGHRRNKTTVSHLSDVYTRNAPHDNGAKTIRAVGGDIDMKVSNSKRATLPAFSFGSSAADLDELTNNIDGFADMNLEEKIPTRSSRPNEQRGKAPRPKHEHMQSNDSSSTVASDSWNVVDPTSAPPKKETGLRFDLETGMPSVVGASFMRPETLTSTEARRRYPLDEFVHAIQAGKKHGVRGNDFAYPKGTPSVKKHVRFASHSDYAPSMHYPSGSEDSTASTRAKIDLVKYAGSANDRRTGRAVLQRKGKDKRTTVMPRSALKTPAKQQNNPSGTGEERTRKAGEKDQQHKRHKHSSSLDLLSRASDSVIKFVAARAGIAPVQKDGALDRGFQFPARDDEQRVSSTPDLREIGGKKGSSRKRSGSLSRLLEGFGLKKPTKDNRDDDE</sequence>
<feature type="region of interest" description="Disordered" evidence="1">
    <location>
        <begin position="373"/>
        <end position="433"/>
    </location>
</feature>
<feature type="compositionally biased region" description="Basic and acidic residues" evidence="1">
    <location>
        <begin position="638"/>
        <end position="656"/>
    </location>
</feature>
<feature type="compositionally biased region" description="Basic and acidic residues" evidence="1">
    <location>
        <begin position="377"/>
        <end position="393"/>
    </location>
</feature>
<feature type="region of interest" description="Disordered" evidence="1">
    <location>
        <begin position="1"/>
        <end position="82"/>
    </location>
</feature>
<dbReference type="GeneID" id="63854059"/>
<evidence type="ECO:0000256" key="1">
    <source>
        <dbReference type="SAM" id="MobiDB-lite"/>
    </source>
</evidence>
<gene>
    <name evidence="2" type="ORF">K460DRAFT_405135</name>
</gene>
<protein>
    <recommendedName>
        <fullName evidence="4">Pal1-domain-containing protein</fullName>
    </recommendedName>
</protein>
<feature type="compositionally biased region" description="Basic and acidic residues" evidence="1">
    <location>
        <begin position="578"/>
        <end position="590"/>
    </location>
</feature>
<feature type="compositionally biased region" description="Low complexity" evidence="1">
    <location>
        <begin position="44"/>
        <end position="57"/>
    </location>
</feature>
<dbReference type="OrthoDB" id="3799887at2759"/>
<feature type="compositionally biased region" description="Basic and acidic residues" evidence="1">
    <location>
        <begin position="680"/>
        <end position="689"/>
    </location>
</feature>
<evidence type="ECO:0000313" key="3">
    <source>
        <dbReference type="Proteomes" id="UP000800039"/>
    </source>
</evidence>
<evidence type="ECO:0000313" key="2">
    <source>
        <dbReference type="EMBL" id="KAF1844855.1"/>
    </source>
</evidence>
<keyword evidence="3" id="KW-1185">Reference proteome</keyword>
<feature type="region of interest" description="Disordered" evidence="1">
    <location>
        <begin position="205"/>
        <end position="226"/>
    </location>
</feature>
<feature type="compositionally biased region" description="Low complexity" evidence="1">
    <location>
        <begin position="405"/>
        <end position="419"/>
    </location>
</feature>
<dbReference type="EMBL" id="ML976616">
    <property type="protein sequence ID" value="KAF1844855.1"/>
    <property type="molecule type" value="Genomic_DNA"/>
</dbReference>
<evidence type="ECO:0008006" key="4">
    <source>
        <dbReference type="Google" id="ProtNLM"/>
    </source>
</evidence>